<dbReference type="Gene3D" id="3.40.50.10610">
    <property type="entry name" value="ABC-type transport auxiliary lipoprotein component"/>
    <property type="match status" value="1"/>
</dbReference>
<keyword evidence="4" id="KW-0564">Palmitate</keyword>
<dbReference type="InterPro" id="IPR038165">
    <property type="entry name" value="FlgT_C_sf"/>
</dbReference>
<evidence type="ECO:0000256" key="1">
    <source>
        <dbReference type="ARBA" id="ARBA00022475"/>
    </source>
</evidence>
<keyword evidence="3" id="KW-0472">Membrane</keyword>
<sequence length="312" mass="33593">MKLIKLIACVAFASACVFAIPNSVVPPVHAQETVASPQLKQKIAIGRFTNETRYGKSLLRDQDLDPLGKQAADILAAYLTQSDKFLVFERSDLVEIQREQSRSAPAEAEKKERIIGVDTLILGSVVEFGSTVDGKRGFFNKRKTQRAHSKVAVRLVDVSTGLVFHSATGAGEATTETHTILGMGSTSKFDGTLTDKALSVAVEDMIEELVNTISARPWKTDILQVRGETLFISGGKSQGLKMGDILQVMRKGETIESAQTGFDITLPAEKVGTVKVVQLFGESEVNEGAVTQLLSGTVAEDGFSDLFVTTGQ</sequence>
<keyword evidence="8" id="KW-1185">Reference proteome</keyword>
<proteinExistence type="predicted"/>
<accession>A0ABQ2L8D8</accession>
<gene>
    <name evidence="7" type="ORF">GCM10007972_05340</name>
</gene>
<organism evidence="7 8">
    <name type="scientific">Iodidimonas muriae</name>
    <dbReference type="NCBI Taxonomy" id="261467"/>
    <lineage>
        <taxon>Bacteria</taxon>
        <taxon>Pseudomonadati</taxon>
        <taxon>Pseudomonadota</taxon>
        <taxon>Alphaproteobacteria</taxon>
        <taxon>Iodidimonadales</taxon>
        <taxon>Iodidimonadaceae</taxon>
        <taxon>Iodidimonas</taxon>
    </lineage>
</organism>
<evidence type="ECO:0000256" key="2">
    <source>
        <dbReference type="ARBA" id="ARBA00022729"/>
    </source>
</evidence>
<evidence type="ECO:0000313" key="7">
    <source>
        <dbReference type="EMBL" id="GGO06775.1"/>
    </source>
</evidence>
<keyword evidence="2 6" id="KW-0732">Signal</keyword>
<dbReference type="Proteomes" id="UP000602381">
    <property type="component" value="Unassembled WGS sequence"/>
</dbReference>
<dbReference type="Pfam" id="PF03783">
    <property type="entry name" value="CsgG"/>
    <property type="match status" value="1"/>
</dbReference>
<feature type="chain" id="PRO_5046932887" description="Curli production assembly protein CsgG" evidence="6">
    <location>
        <begin position="20"/>
        <end position="312"/>
    </location>
</feature>
<evidence type="ECO:0008006" key="9">
    <source>
        <dbReference type="Google" id="ProtNLM"/>
    </source>
</evidence>
<feature type="signal peptide" evidence="6">
    <location>
        <begin position="1"/>
        <end position="19"/>
    </location>
</feature>
<dbReference type="PANTHER" id="PTHR41164">
    <property type="entry name" value="CURLI PRODUCTION ASSEMBLY/TRANSPORT COMPONENT CSGG"/>
    <property type="match status" value="1"/>
</dbReference>
<name>A0ABQ2L8D8_9PROT</name>
<dbReference type="RefSeq" id="WP_150004148.1">
    <property type="nucleotide sequence ID" value="NZ_BMOV01000002.1"/>
</dbReference>
<protein>
    <recommendedName>
        <fullName evidence="9">Curli production assembly protein CsgG</fullName>
    </recommendedName>
</protein>
<dbReference type="EMBL" id="BMOV01000002">
    <property type="protein sequence ID" value="GGO06775.1"/>
    <property type="molecule type" value="Genomic_DNA"/>
</dbReference>
<dbReference type="PANTHER" id="PTHR41164:SF1">
    <property type="entry name" value="CURLI PRODUCTION ASSEMBLY_TRANSPORT COMPONENT CSGG"/>
    <property type="match status" value="1"/>
</dbReference>
<keyword evidence="5" id="KW-0449">Lipoprotein</keyword>
<evidence type="ECO:0000256" key="6">
    <source>
        <dbReference type="SAM" id="SignalP"/>
    </source>
</evidence>
<evidence type="ECO:0000256" key="4">
    <source>
        <dbReference type="ARBA" id="ARBA00023139"/>
    </source>
</evidence>
<evidence type="ECO:0000313" key="8">
    <source>
        <dbReference type="Proteomes" id="UP000602381"/>
    </source>
</evidence>
<dbReference type="Gene3D" id="2.40.10.410">
    <property type="entry name" value="FlgT, C-terminal domain"/>
    <property type="match status" value="1"/>
</dbReference>
<evidence type="ECO:0000256" key="3">
    <source>
        <dbReference type="ARBA" id="ARBA00023136"/>
    </source>
</evidence>
<reference evidence="8" key="1">
    <citation type="journal article" date="2019" name="Int. J. Syst. Evol. Microbiol.">
        <title>The Global Catalogue of Microorganisms (GCM) 10K type strain sequencing project: providing services to taxonomists for standard genome sequencing and annotation.</title>
        <authorList>
            <consortium name="The Broad Institute Genomics Platform"/>
            <consortium name="The Broad Institute Genome Sequencing Center for Infectious Disease"/>
            <person name="Wu L."/>
            <person name="Ma J."/>
        </authorList>
    </citation>
    <scope>NUCLEOTIDE SEQUENCE [LARGE SCALE GENOMIC DNA]</scope>
    <source>
        <strain evidence="8">JCM 17843</strain>
    </source>
</reference>
<dbReference type="InterPro" id="IPR005534">
    <property type="entry name" value="Curli_assmbl/transp-comp_CsgG"/>
</dbReference>
<dbReference type="PROSITE" id="PS51257">
    <property type="entry name" value="PROKAR_LIPOPROTEIN"/>
    <property type="match status" value="1"/>
</dbReference>
<comment type="caution">
    <text evidence="7">The sequence shown here is derived from an EMBL/GenBank/DDBJ whole genome shotgun (WGS) entry which is preliminary data.</text>
</comment>
<evidence type="ECO:0000256" key="5">
    <source>
        <dbReference type="ARBA" id="ARBA00023288"/>
    </source>
</evidence>
<keyword evidence="1" id="KW-1003">Cell membrane</keyword>